<dbReference type="SUPFAM" id="SSF56925">
    <property type="entry name" value="OMPA-like"/>
    <property type="match status" value="1"/>
</dbReference>
<evidence type="ECO:0000256" key="5">
    <source>
        <dbReference type="ARBA" id="ARBA00023136"/>
    </source>
</evidence>
<dbReference type="RefSeq" id="WP_108655149.1">
    <property type="nucleotide sequence ID" value="NZ_CP028956.1"/>
</dbReference>
<evidence type="ECO:0000256" key="2">
    <source>
        <dbReference type="ARBA" id="ARBA00022452"/>
    </source>
</evidence>
<dbReference type="Pfam" id="PF06316">
    <property type="entry name" value="Ail_Lom"/>
    <property type="match status" value="1"/>
</dbReference>
<dbReference type="InterPro" id="IPR000758">
    <property type="entry name" value="Enterovir_OMP"/>
</dbReference>
<reference evidence="7 8" key="1">
    <citation type="submission" date="2018-04" db="EMBL/GenBank/DDBJ databases">
        <title>Whole genome sequencing of Morganella morganii AR_0133.</title>
        <authorList>
            <person name="Conlan S."/>
            <person name="Thomas P.J."/>
            <person name="Mullikin J."/>
            <person name="Frank K.M."/>
            <person name="Segre J.A."/>
        </authorList>
    </citation>
    <scope>NUCLEOTIDE SEQUENCE [LARGE SCALE GENOMIC DNA]</scope>
    <source>
        <strain evidence="7 8">AR_0133</strain>
    </source>
</reference>
<keyword evidence="4 6" id="KW-0732">Signal</keyword>
<evidence type="ECO:0000313" key="7">
    <source>
        <dbReference type="EMBL" id="AWC92315.1"/>
    </source>
</evidence>
<dbReference type="EMBL" id="CP028956">
    <property type="protein sequence ID" value="AWC92315.1"/>
    <property type="molecule type" value="Genomic_DNA"/>
</dbReference>
<dbReference type="AlphaFoldDB" id="A0AAU8ZGW2"/>
<dbReference type="InterPro" id="IPR051723">
    <property type="entry name" value="Bact_OM_Invasion-Related"/>
</dbReference>
<evidence type="ECO:0000256" key="6">
    <source>
        <dbReference type="SAM" id="SignalP"/>
    </source>
</evidence>
<keyword evidence="5" id="KW-0472">Membrane</keyword>
<dbReference type="PANTHER" id="PTHR35892:SF2">
    <property type="entry name" value="OUTER MEMBRANE PROTEIN PAGN"/>
    <property type="match status" value="1"/>
</dbReference>
<evidence type="ECO:0008006" key="9">
    <source>
        <dbReference type="Google" id="ProtNLM"/>
    </source>
</evidence>
<protein>
    <recommendedName>
        <fullName evidence="9">Attachment invasion locus protein</fullName>
    </recommendedName>
</protein>
<dbReference type="InterPro" id="IPR011250">
    <property type="entry name" value="OMP/PagP_B-barrel"/>
</dbReference>
<proteinExistence type="predicted"/>
<comment type="subcellular location">
    <subcellularLocation>
        <location evidence="1">Membrane</location>
        <topology evidence="1">Multi-pass membrane protein</topology>
    </subcellularLocation>
</comment>
<dbReference type="GO" id="GO:0044384">
    <property type="term" value="C:host outer membrane"/>
    <property type="evidence" value="ECO:0007669"/>
    <property type="project" value="InterPro"/>
</dbReference>
<evidence type="ECO:0000256" key="4">
    <source>
        <dbReference type="ARBA" id="ARBA00022729"/>
    </source>
</evidence>
<feature type="signal peptide" evidence="6">
    <location>
        <begin position="1"/>
        <end position="20"/>
    </location>
</feature>
<evidence type="ECO:0000313" key="8">
    <source>
        <dbReference type="Proteomes" id="UP000244682"/>
    </source>
</evidence>
<dbReference type="GO" id="GO:0016020">
    <property type="term" value="C:membrane"/>
    <property type="evidence" value="ECO:0007669"/>
    <property type="project" value="UniProtKB-SubCell"/>
</dbReference>
<organism evidence="7 8">
    <name type="scientific">Morganella morganii</name>
    <name type="common">Proteus morganii</name>
    <dbReference type="NCBI Taxonomy" id="582"/>
    <lineage>
        <taxon>Bacteria</taxon>
        <taxon>Pseudomonadati</taxon>
        <taxon>Pseudomonadota</taxon>
        <taxon>Gammaproteobacteria</taxon>
        <taxon>Enterobacterales</taxon>
        <taxon>Morganellaceae</taxon>
        <taxon>Morganella</taxon>
    </lineage>
</organism>
<evidence type="ECO:0000256" key="3">
    <source>
        <dbReference type="ARBA" id="ARBA00022692"/>
    </source>
</evidence>
<gene>
    <name evidence="7" type="ORF">AM380_00905</name>
</gene>
<name>A0AAU8ZGW2_MORMO</name>
<evidence type="ECO:0000256" key="1">
    <source>
        <dbReference type="ARBA" id="ARBA00004141"/>
    </source>
</evidence>
<accession>A0AAU8ZGW2</accession>
<keyword evidence="3" id="KW-0812">Transmembrane</keyword>
<dbReference type="PRINTS" id="PR00316">
    <property type="entry name" value="ENTEROVIROMP"/>
</dbReference>
<keyword evidence="2" id="KW-1134">Transmembrane beta strand</keyword>
<sequence>MLKKLFIATVLFLPTSLSFAAAGDQTLTIGYTHLKSDGVKNTVNGMNNTIGGYAESLSDFYDQTSASTASSSDPSGMFVNYRYEFDDKFGIIGSFSYATKDYDAKAGAKGPYYNKELRGKVSADYASITAGPTFRFNEYVSVYGMIGGAYKKINYSVTESSYYGKSKYSDNDSKFEAAFGAGAQFNINGGATLDLSYLHSGSGDWKTDAFSIGIGYKF</sequence>
<feature type="chain" id="PRO_5043897013" description="Attachment invasion locus protein" evidence="6">
    <location>
        <begin position="21"/>
        <end position="218"/>
    </location>
</feature>
<dbReference type="Gene3D" id="2.40.160.20">
    <property type="match status" value="1"/>
</dbReference>
<dbReference type="PROSITE" id="PS00695">
    <property type="entry name" value="ENT_VIR_OMP_2"/>
    <property type="match status" value="1"/>
</dbReference>
<dbReference type="Proteomes" id="UP000244682">
    <property type="component" value="Chromosome"/>
</dbReference>
<dbReference type="PANTHER" id="PTHR35892">
    <property type="entry name" value="OUTER MEMBRANE PROTEIN PAGN-RELATED"/>
    <property type="match status" value="1"/>
</dbReference>